<dbReference type="KEGG" id="vg:24623253"/>
<evidence type="ECO:0000313" key="2">
    <source>
        <dbReference type="Proteomes" id="UP000030322"/>
    </source>
</evidence>
<name>A0A0A0YSD1_9CAUD</name>
<keyword evidence="2" id="KW-1185">Reference proteome</keyword>
<dbReference type="Proteomes" id="UP000030322">
    <property type="component" value="Segment"/>
</dbReference>
<sequence>MADYLSAYTGQQIDQKLGEVDNKVNKADIVDDAARGDTETPASSRLMSEAYKKLESLQSFQDNKVLRIDEGDQTVNGKKTFAAVTAFNKGLTVPKDQVISITDKAKEATDAVNLAMLRDHGLSVDDSAGKGLTIRALSTGYLALTVDFTTLDPAPGNTVPAFVPIATSTGNYKLSYDDFIAGITATDAFQGKLDKSVYDTKMSQLDTAVSNRVLISSYNADLAATNSALGNRVLTSNYNTKMSQLDASLSNKVEVSSYNTAIAGLNSAVSTKVEQTVFDTAIAGKVGYAQDGQVSINGNNTTSTVVTLPKANCIQLLVSTALADGVTDLYEIFMNNTTLISTTQRIKNTSGTAPATFAATVTSGNINLICSNTATGAMTVRYKILANF</sequence>
<accession>A0A0A0YSD1</accession>
<dbReference type="EMBL" id="KP037007">
    <property type="protein sequence ID" value="AIX13134.1"/>
    <property type="molecule type" value="Genomic_DNA"/>
</dbReference>
<gene>
    <name evidence="1" type="ORF">NW77_126</name>
</gene>
<evidence type="ECO:0000313" key="1">
    <source>
        <dbReference type="EMBL" id="AIX13134.1"/>
    </source>
</evidence>
<proteinExistence type="predicted"/>
<dbReference type="GeneID" id="24623253"/>
<dbReference type="OrthoDB" id="3763at10239"/>
<dbReference type="RefSeq" id="YP_009147638.1">
    <property type="nucleotide sequence ID" value="NC_027340.1"/>
</dbReference>
<organism evidence="1 2">
    <name type="scientific">Erwinia phage phiEa2809</name>
    <dbReference type="NCBI Taxonomy" id="1564096"/>
    <lineage>
        <taxon>Viruses</taxon>
        <taxon>Duplodnaviria</taxon>
        <taxon>Heunggongvirae</taxon>
        <taxon>Uroviricota</taxon>
        <taxon>Caudoviricetes</taxon>
        <taxon>Pantevenvirales</taxon>
        <taxon>Ackermannviridae</taxon>
        <taxon>Nezavisimistyvirus</taxon>
        <taxon>Nezavisimistyvirus Ea2809</taxon>
    </lineage>
</organism>
<reference evidence="1 2" key="1">
    <citation type="submission" date="2014-10" db="EMBL/GenBank/DDBJ databases">
        <title>Characterization of a new ViI-like Erwinia amylovora bacteriophage.</title>
        <authorList>
            <person name="Lagonenko A.L."/>
            <person name="Valentovich L.N."/>
        </authorList>
    </citation>
    <scope>NUCLEOTIDE SEQUENCE [LARGE SCALE GENOMIC DNA]</scope>
</reference>
<protein>
    <submittedName>
        <fullName evidence="1">Putative tail fiber</fullName>
    </submittedName>
</protein>